<sequence>MSRNRESIKEMMTKMTEVGVKITTTKSRLEILEAVKEPHQVSST</sequence>
<dbReference type="PATRIC" id="fig|135826.4.peg.648"/>
<keyword evidence="2" id="KW-1185">Reference proteome</keyword>
<evidence type="ECO:0000313" key="2">
    <source>
        <dbReference type="Proteomes" id="UP000031950"/>
    </source>
</evidence>
<organism evidence="1 2">
    <name type="scientific">Jeotgalibacillus alimentarius</name>
    <dbReference type="NCBI Taxonomy" id="135826"/>
    <lineage>
        <taxon>Bacteria</taxon>
        <taxon>Bacillati</taxon>
        <taxon>Bacillota</taxon>
        <taxon>Bacilli</taxon>
        <taxon>Bacillales</taxon>
        <taxon>Caryophanaceae</taxon>
        <taxon>Jeotgalibacillus</taxon>
    </lineage>
</organism>
<proteinExistence type="predicted"/>
<dbReference type="NCBIfam" id="NF040845">
    <property type="entry name" value="lmo0850_fam"/>
    <property type="match status" value="1"/>
</dbReference>
<protein>
    <submittedName>
        <fullName evidence="1">Uncharacterized protein</fullName>
    </submittedName>
</protein>
<reference evidence="1 2" key="1">
    <citation type="submission" date="2015-01" db="EMBL/GenBank/DDBJ databases">
        <title>Genome sequence of Jeotgalibacillus alimentarius.</title>
        <authorList>
            <person name="Goh K.M."/>
            <person name="Chan K.-G."/>
            <person name="Yaakop A.S."/>
            <person name="Ee R."/>
            <person name="Gan H.M."/>
            <person name="Chan C.S."/>
        </authorList>
    </citation>
    <scope>NUCLEOTIDE SEQUENCE [LARGE SCALE GENOMIC DNA]</scope>
    <source>
        <strain evidence="1 2">YKJ-13</strain>
    </source>
</reference>
<dbReference type="EMBL" id="JXRQ01000012">
    <property type="protein sequence ID" value="KIL52392.1"/>
    <property type="molecule type" value="Genomic_DNA"/>
</dbReference>
<name>A0A0C2VTZ5_9BACL</name>
<dbReference type="RefSeq" id="WP_268747443.1">
    <property type="nucleotide sequence ID" value="NZ_JXRQ01000012.1"/>
</dbReference>
<accession>A0A0C2VTZ5</accession>
<dbReference type="Proteomes" id="UP000031950">
    <property type="component" value="Unassembled WGS sequence"/>
</dbReference>
<gene>
    <name evidence="1" type="ORF">KP77_06520</name>
</gene>
<comment type="caution">
    <text evidence="1">The sequence shown here is derived from an EMBL/GenBank/DDBJ whole genome shotgun (WGS) entry which is preliminary data.</text>
</comment>
<dbReference type="AlphaFoldDB" id="A0A0C2VTZ5"/>
<dbReference type="InterPro" id="IPR049839">
    <property type="entry name" value="Lmo0850-like"/>
</dbReference>
<evidence type="ECO:0000313" key="1">
    <source>
        <dbReference type="EMBL" id="KIL52392.1"/>
    </source>
</evidence>